<name>A0A6C0CHZ3_9ZZZZ</name>
<reference evidence="1" key="1">
    <citation type="journal article" date="2020" name="Nature">
        <title>Giant virus diversity and host interactions through global metagenomics.</title>
        <authorList>
            <person name="Schulz F."/>
            <person name="Roux S."/>
            <person name="Paez-Espino D."/>
            <person name="Jungbluth S."/>
            <person name="Walsh D.A."/>
            <person name="Denef V.J."/>
            <person name="McMahon K.D."/>
            <person name="Konstantinidis K.T."/>
            <person name="Eloe-Fadrosh E.A."/>
            <person name="Kyrpides N.C."/>
            <person name="Woyke T."/>
        </authorList>
    </citation>
    <scope>NUCLEOTIDE SEQUENCE</scope>
    <source>
        <strain evidence="1">GVMAG-M-3300020728-1</strain>
    </source>
</reference>
<organism evidence="1">
    <name type="scientific">viral metagenome</name>
    <dbReference type="NCBI Taxonomy" id="1070528"/>
    <lineage>
        <taxon>unclassified sequences</taxon>
        <taxon>metagenomes</taxon>
        <taxon>organismal metagenomes</taxon>
    </lineage>
</organism>
<sequence length="80" mass="9361">MEHYLPPKPPPADEVYRSLNLERWRIGLQSFDGTNPVHVYTYIREPTVWTYSIELVNGVPNCVIRKNGFIVSNYTTQHLK</sequence>
<proteinExistence type="predicted"/>
<accession>A0A6C0CHZ3</accession>
<evidence type="ECO:0000313" key="1">
    <source>
        <dbReference type="EMBL" id="QHT03274.1"/>
    </source>
</evidence>
<dbReference type="EMBL" id="MN739408">
    <property type="protein sequence ID" value="QHT03274.1"/>
    <property type="molecule type" value="Genomic_DNA"/>
</dbReference>
<dbReference type="AlphaFoldDB" id="A0A6C0CHZ3"/>
<protein>
    <submittedName>
        <fullName evidence="1">Uncharacterized protein</fullName>
    </submittedName>
</protein>